<gene>
    <name evidence="3" type="ORF">KSZ_74280</name>
</gene>
<dbReference type="PANTHER" id="PTHR46648:SF1">
    <property type="entry name" value="ADENOSINE 5'-MONOPHOSPHORAMIDASE HNT1"/>
    <property type="match status" value="1"/>
</dbReference>
<keyword evidence="4" id="KW-1185">Reference proteome</keyword>
<dbReference type="PROSITE" id="PS51084">
    <property type="entry name" value="HIT_2"/>
    <property type="match status" value="1"/>
</dbReference>
<proteinExistence type="predicted"/>
<evidence type="ECO:0000313" key="3">
    <source>
        <dbReference type="EMBL" id="GHO89422.1"/>
    </source>
</evidence>
<comment type="caution">
    <text evidence="3">The sequence shown here is derived from an EMBL/GenBank/DDBJ whole genome shotgun (WGS) entry which is preliminary data.</text>
</comment>
<dbReference type="Pfam" id="PF01230">
    <property type="entry name" value="HIT"/>
    <property type="match status" value="1"/>
</dbReference>
<sequence length="168" mass="19233">MNTTPSWEQDRHQLNQKIEALRKRGICYSCHDLATGLIFGQQAPIYEDDQFKVVLDPYPRMLGHTIVVYKPHREDISELSVEEARSLFQLCLHVVNALKAALHAEKVYLNTMCDGSINHVHIQLFPRYAGDPIGSKRFVLPRGPLENGEELASQIRYALLPIVERQEL</sequence>
<dbReference type="SUPFAM" id="SSF54197">
    <property type="entry name" value="HIT-like"/>
    <property type="match status" value="1"/>
</dbReference>
<dbReference type="PANTHER" id="PTHR46648">
    <property type="entry name" value="HIT FAMILY PROTEIN 1"/>
    <property type="match status" value="1"/>
</dbReference>
<dbReference type="EMBL" id="BNJJ01000036">
    <property type="protein sequence ID" value="GHO89422.1"/>
    <property type="molecule type" value="Genomic_DNA"/>
</dbReference>
<dbReference type="InterPro" id="IPR036265">
    <property type="entry name" value="HIT-like_sf"/>
</dbReference>
<evidence type="ECO:0000313" key="4">
    <source>
        <dbReference type="Proteomes" id="UP000635565"/>
    </source>
</evidence>
<evidence type="ECO:0000256" key="1">
    <source>
        <dbReference type="PROSITE-ProRule" id="PRU00464"/>
    </source>
</evidence>
<evidence type="ECO:0000259" key="2">
    <source>
        <dbReference type="PROSITE" id="PS51084"/>
    </source>
</evidence>
<dbReference type="Gene3D" id="3.30.428.10">
    <property type="entry name" value="HIT-like"/>
    <property type="match status" value="1"/>
</dbReference>
<organism evidence="3 4">
    <name type="scientific">Dictyobacter formicarum</name>
    <dbReference type="NCBI Taxonomy" id="2778368"/>
    <lineage>
        <taxon>Bacteria</taxon>
        <taxon>Bacillati</taxon>
        <taxon>Chloroflexota</taxon>
        <taxon>Ktedonobacteria</taxon>
        <taxon>Ktedonobacterales</taxon>
        <taxon>Dictyobacteraceae</taxon>
        <taxon>Dictyobacter</taxon>
    </lineage>
</organism>
<feature type="domain" description="HIT" evidence="2">
    <location>
        <begin position="34"/>
        <end position="134"/>
    </location>
</feature>
<accession>A0ABQ3VU65</accession>
<dbReference type="InterPro" id="IPR011146">
    <property type="entry name" value="HIT-like"/>
</dbReference>
<comment type="caution">
    <text evidence="1">Lacks conserved residue(s) required for the propagation of feature annotation.</text>
</comment>
<dbReference type="Proteomes" id="UP000635565">
    <property type="component" value="Unassembled WGS sequence"/>
</dbReference>
<protein>
    <recommendedName>
        <fullName evidence="2">HIT domain-containing protein</fullName>
    </recommendedName>
</protein>
<dbReference type="InterPro" id="IPR001310">
    <property type="entry name" value="Histidine_triad_HIT"/>
</dbReference>
<name>A0ABQ3VU65_9CHLR</name>
<reference evidence="3 4" key="1">
    <citation type="journal article" date="2021" name="Int. J. Syst. Evol. Microbiol.">
        <title>Reticulibacter mediterranei gen. nov., sp. nov., within the new family Reticulibacteraceae fam. nov., and Ktedonospora formicarum gen. nov., sp. nov., Ktedonobacter robiniae sp. nov., Dictyobacter formicarum sp. nov. and Dictyobacter arantiisoli sp. nov., belonging to the class Ktedonobacteria.</title>
        <authorList>
            <person name="Yabe S."/>
            <person name="Zheng Y."/>
            <person name="Wang C.M."/>
            <person name="Sakai Y."/>
            <person name="Abe K."/>
            <person name="Yokota A."/>
            <person name="Donadio S."/>
            <person name="Cavaletti L."/>
            <person name="Monciardini P."/>
        </authorList>
    </citation>
    <scope>NUCLEOTIDE SEQUENCE [LARGE SCALE GENOMIC DNA]</scope>
    <source>
        <strain evidence="3 4">SOSP1-9</strain>
    </source>
</reference>
<dbReference type="RefSeq" id="WP_201366943.1">
    <property type="nucleotide sequence ID" value="NZ_BNJJ01000036.1"/>
</dbReference>